<feature type="region of interest" description="Disordered" evidence="1">
    <location>
        <begin position="1"/>
        <end position="22"/>
    </location>
</feature>
<proteinExistence type="predicted"/>
<evidence type="ECO:0000256" key="1">
    <source>
        <dbReference type="SAM" id="MobiDB-lite"/>
    </source>
</evidence>
<sequence>MLRLHGLDSIRDLEPPEPMRRYERDKPGELIHIEKLGRFARTGHRITGDRTRQSSSCGIGWEHLHLAVEECRVAAFGARGRRRSPRRR</sequence>
<dbReference type="EMBL" id="BJZT01000054">
    <property type="protein sequence ID" value="GEP01811.1"/>
    <property type="molecule type" value="Genomic_DNA"/>
</dbReference>
<reference evidence="2 3" key="1">
    <citation type="submission" date="2019-07" db="EMBL/GenBank/DDBJ databases">
        <title>Whole genome shotgun sequence of Methylobacterium haplocladii NBRC 107714.</title>
        <authorList>
            <person name="Hosoyama A."/>
            <person name="Uohara A."/>
            <person name="Ohji S."/>
            <person name="Ichikawa N."/>
        </authorList>
    </citation>
    <scope>NUCLEOTIDE SEQUENCE [LARGE SCALE GENOMIC DNA]</scope>
    <source>
        <strain evidence="2 3">NBRC 107714</strain>
    </source>
</reference>
<evidence type="ECO:0000313" key="3">
    <source>
        <dbReference type="Proteomes" id="UP000321258"/>
    </source>
</evidence>
<keyword evidence="3" id="KW-1185">Reference proteome</keyword>
<dbReference type="Proteomes" id="UP000321258">
    <property type="component" value="Unassembled WGS sequence"/>
</dbReference>
<accession>A0A512IVT7</accession>
<dbReference type="AlphaFoldDB" id="A0A512IVT7"/>
<name>A0A512IVT7_9HYPH</name>
<protein>
    <submittedName>
        <fullName evidence="2">Uncharacterized protein</fullName>
    </submittedName>
</protein>
<gene>
    <name evidence="2" type="ORF">MHA02_41980</name>
</gene>
<organism evidence="2 3">
    <name type="scientific">Methylobacterium haplocladii</name>
    <dbReference type="NCBI Taxonomy" id="1176176"/>
    <lineage>
        <taxon>Bacteria</taxon>
        <taxon>Pseudomonadati</taxon>
        <taxon>Pseudomonadota</taxon>
        <taxon>Alphaproteobacteria</taxon>
        <taxon>Hyphomicrobiales</taxon>
        <taxon>Methylobacteriaceae</taxon>
        <taxon>Methylobacterium</taxon>
    </lineage>
</organism>
<evidence type="ECO:0000313" key="2">
    <source>
        <dbReference type="EMBL" id="GEP01811.1"/>
    </source>
</evidence>
<comment type="caution">
    <text evidence="2">The sequence shown here is derived from an EMBL/GenBank/DDBJ whole genome shotgun (WGS) entry which is preliminary data.</text>
</comment>